<dbReference type="Pfam" id="PF23584">
    <property type="entry name" value="DUF7136"/>
    <property type="match status" value="1"/>
</dbReference>
<protein>
    <recommendedName>
        <fullName evidence="2">DUF7136 domain-containing protein</fullName>
    </recommendedName>
</protein>
<comment type="caution">
    <text evidence="3">The sequence shown here is derived from an EMBL/GenBank/DDBJ whole genome shotgun (WGS) entry which is preliminary data.</text>
</comment>
<accession>A0AAN7A2T4</accession>
<name>A0AAN7A2T4_9PEZI</name>
<dbReference type="EMBL" id="MU856840">
    <property type="protein sequence ID" value="KAK4158316.1"/>
    <property type="molecule type" value="Genomic_DNA"/>
</dbReference>
<feature type="domain" description="DUF7136" evidence="2">
    <location>
        <begin position="29"/>
        <end position="237"/>
    </location>
</feature>
<feature type="signal peptide" evidence="1">
    <location>
        <begin position="1"/>
        <end position="19"/>
    </location>
</feature>
<dbReference type="Proteomes" id="UP001302745">
    <property type="component" value="Unassembled WGS sequence"/>
</dbReference>
<dbReference type="AlphaFoldDB" id="A0AAN7A2T4"/>
<reference evidence="3" key="2">
    <citation type="submission" date="2023-05" db="EMBL/GenBank/DDBJ databases">
        <authorList>
            <consortium name="Lawrence Berkeley National Laboratory"/>
            <person name="Steindorff A."/>
            <person name="Hensen N."/>
            <person name="Bonometti L."/>
            <person name="Westerberg I."/>
            <person name="Brannstrom I.O."/>
            <person name="Guillou S."/>
            <person name="Cros-Aarteil S."/>
            <person name="Calhoun S."/>
            <person name="Haridas S."/>
            <person name="Kuo A."/>
            <person name="Mondo S."/>
            <person name="Pangilinan J."/>
            <person name="Riley R."/>
            <person name="Labutti K."/>
            <person name="Andreopoulos B."/>
            <person name="Lipzen A."/>
            <person name="Chen C."/>
            <person name="Yanf M."/>
            <person name="Daum C."/>
            <person name="Ng V."/>
            <person name="Clum A."/>
            <person name="Ohm R."/>
            <person name="Martin F."/>
            <person name="Silar P."/>
            <person name="Natvig D."/>
            <person name="Lalanne C."/>
            <person name="Gautier V."/>
            <person name="Ament-Velasquez S.L."/>
            <person name="Kruys A."/>
            <person name="Hutchinson M.I."/>
            <person name="Powell A.J."/>
            <person name="Barry K."/>
            <person name="Miller A.N."/>
            <person name="Grigoriev I.V."/>
            <person name="Debuchy R."/>
            <person name="Gladieux P."/>
            <person name="Thoren M.H."/>
            <person name="Johannesson H."/>
        </authorList>
    </citation>
    <scope>NUCLEOTIDE SEQUENCE</scope>
    <source>
        <strain evidence="3">CBS 538.74</strain>
    </source>
</reference>
<evidence type="ECO:0000313" key="4">
    <source>
        <dbReference type="Proteomes" id="UP001302745"/>
    </source>
</evidence>
<sequence>MRLFSRAAWSLVAWLSCLGRGTIVDAAAGGILEFDVVFPRNETYAPTDSLPVVFAFQNAELAQYLIPQISYTIHNQSNLLGNDSVSGLRDLTWANWSSHEPYFSSASLQNSNRFATEGSWRLTWRLYWESCDEGSLGSVGRPVTFGEVNSTGWSVDFTLKAGGQPVDLTCPEELGVAINVTGTTFNVSGGTCMVVPSVTPTTTPNPCLVKVDSAAAASMSAAWHDTLCQSSDKPADCSSTESTGQRLAVAGTACLAAAFGALGFLLA</sequence>
<reference evidence="3" key="1">
    <citation type="journal article" date="2023" name="Mol. Phylogenet. Evol.">
        <title>Genome-scale phylogeny and comparative genomics of the fungal order Sordariales.</title>
        <authorList>
            <person name="Hensen N."/>
            <person name="Bonometti L."/>
            <person name="Westerberg I."/>
            <person name="Brannstrom I.O."/>
            <person name="Guillou S."/>
            <person name="Cros-Aarteil S."/>
            <person name="Calhoun S."/>
            <person name="Haridas S."/>
            <person name="Kuo A."/>
            <person name="Mondo S."/>
            <person name="Pangilinan J."/>
            <person name="Riley R."/>
            <person name="LaButti K."/>
            <person name="Andreopoulos B."/>
            <person name="Lipzen A."/>
            <person name="Chen C."/>
            <person name="Yan M."/>
            <person name="Daum C."/>
            <person name="Ng V."/>
            <person name="Clum A."/>
            <person name="Steindorff A."/>
            <person name="Ohm R.A."/>
            <person name="Martin F."/>
            <person name="Silar P."/>
            <person name="Natvig D.O."/>
            <person name="Lalanne C."/>
            <person name="Gautier V."/>
            <person name="Ament-Velasquez S.L."/>
            <person name="Kruys A."/>
            <person name="Hutchinson M.I."/>
            <person name="Powell A.J."/>
            <person name="Barry K."/>
            <person name="Miller A.N."/>
            <person name="Grigoriev I.V."/>
            <person name="Debuchy R."/>
            <person name="Gladieux P."/>
            <person name="Hiltunen Thoren M."/>
            <person name="Johannesson H."/>
        </authorList>
    </citation>
    <scope>NUCLEOTIDE SEQUENCE</scope>
    <source>
        <strain evidence="3">CBS 538.74</strain>
    </source>
</reference>
<evidence type="ECO:0000259" key="2">
    <source>
        <dbReference type="Pfam" id="PF23584"/>
    </source>
</evidence>
<keyword evidence="1" id="KW-0732">Signal</keyword>
<keyword evidence="4" id="KW-1185">Reference proteome</keyword>
<gene>
    <name evidence="3" type="ORF">C8A00DRAFT_39503</name>
</gene>
<feature type="chain" id="PRO_5043020203" description="DUF7136 domain-containing protein" evidence="1">
    <location>
        <begin position="20"/>
        <end position="267"/>
    </location>
</feature>
<proteinExistence type="predicted"/>
<evidence type="ECO:0000313" key="3">
    <source>
        <dbReference type="EMBL" id="KAK4158316.1"/>
    </source>
</evidence>
<organism evidence="3 4">
    <name type="scientific">Chaetomidium leptoderma</name>
    <dbReference type="NCBI Taxonomy" id="669021"/>
    <lineage>
        <taxon>Eukaryota</taxon>
        <taxon>Fungi</taxon>
        <taxon>Dikarya</taxon>
        <taxon>Ascomycota</taxon>
        <taxon>Pezizomycotina</taxon>
        <taxon>Sordariomycetes</taxon>
        <taxon>Sordariomycetidae</taxon>
        <taxon>Sordariales</taxon>
        <taxon>Chaetomiaceae</taxon>
        <taxon>Chaetomidium</taxon>
    </lineage>
</organism>
<dbReference type="InterPro" id="IPR055560">
    <property type="entry name" value="DUF7136"/>
</dbReference>
<dbReference type="PROSITE" id="PS51257">
    <property type="entry name" value="PROKAR_LIPOPROTEIN"/>
    <property type="match status" value="1"/>
</dbReference>
<evidence type="ECO:0000256" key="1">
    <source>
        <dbReference type="SAM" id="SignalP"/>
    </source>
</evidence>